<dbReference type="Gene3D" id="3.30.160.60">
    <property type="entry name" value="Classic Zinc Finger"/>
    <property type="match status" value="3"/>
</dbReference>
<feature type="domain" description="C2H2-type" evidence="7">
    <location>
        <begin position="92"/>
        <end position="115"/>
    </location>
</feature>
<keyword evidence="1" id="KW-0479">Metal-binding</keyword>
<keyword evidence="2" id="KW-0677">Repeat</keyword>
<dbReference type="Pfam" id="PF00096">
    <property type="entry name" value="zf-C2H2"/>
    <property type="match status" value="3"/>
</dbReference>
<keyword evidence="4" id="KW-0862">Zinc</keyword>
<dbReference type="Proteomes" id="UP000654370">
    <property type="component" value="Unassembled WGS sequence"/>
</dbReference>
<protein>
    <recommendedName>
        <fullName evidence="7">C2H2-type domain-containing protein</fullName>
    </recommendedName>
</protein>
<evidence type="ECO:0000313" key="9">
    <source>
        <dbReference type="Proteomes" id="UP000654370"/>
    </source>
</evidence>
<sequence length="288" mass="32542">MRVRGMSQSIRATLGPCTPLSNSHERKVNILFFFEAVHEPFTKIFVPQANQYATLISFPRPFVCPNRSCNKSFIQRSALTVHMRTHSGERPHICEHKDCGKKFSDSSSLARHRSVLFYFVNPAACPCPHLHMSAISQVAPKHNNLMLNASFPIRRIHTGKRPYKCLEPKCGKCFVHKTILTKHMKMVHDSTFRVVSGVLPESQDHNITEASSPSSSSGANSPPYDTSIALTPQPMALPSFQRISHTHLFAERFHSESPLRTDNDMSKSFAPRYIQSDYTQYSNASFHV</sequence>
<dbReference type="OrthoDB" id="654211at2759"/>
<evidence type="ECO:0000259" key="7">
    <source>
        <dbReference type="PROSITE" id="PS50157"/>
    </source>
</evidence>
<feature type="domain" description="C2H2-type" evidence="7">
    <location>
        <begin position="163"/>
        <end position="188"/>
    </location>
</feature>
<dbReference type="SUPFAM" id="SSF57667">
    <property type="entry name" value="beta-beta-alpha zinc fingers"/>
    <property type="match status" value="2"/>
</dbReference>
<evidence type="ECO:0000256" key="5">
    <source>
        <dbReference type="PROSITE-ProRule" id="PRU00042"/>
    </source>
</evidence>
<keyword evidence="9" id="KW-1185">Reference proteome</keyword>
<feature type="domain" description="C2H2-type" evidence="7">
    <location>
        <begin position="62"/>
        <end position="91"/>
    </location>
</feature>
<dbReference type="GO" id="GO:0000981">
    <property type="term" value="F:DNA-binding transcription factor activity, RNA polymerase II-specific"/>
    <property type="evidence" value="ECO:0007669"/>
    <property type="project" value="TreeGrafter"/>
</dbReference>
<dbReference type="PANTHER" id="PTHR14003">
    <property type="entry name" value="TRANSCRIPTIONAL REPRESSOR PROTEIN YY"/>
    <property type="match status" value="1"/>
</dbReference>
<evidence type="ECO:0000256" key="3">
    <source>
        <dbReference type="ARBA" id="ARBA00022771"/>
    </source>
</evidence>
<gene>
    <name evidence="8" type="ORF">INT43_006683</name>
</gene>
<evidence type="ECO:0000313" key="8">
    <source>
        <dbReference type="EMBL" id="KAG2183675.1"/>
    </source>
</evidence>
<dbReference type="GO" id="GO:0031519">
    <property type="term" value="C:PcG protein complex"/>
    <property type="evidence" value="ECO:0007669"/>
    <property type="project" value="TreeGrafter"/>
</dbReference>
<organism evidence="8 9">
    <name type="scientific">Mortierella isabellina</name>
    <name type="common">Filamentous fungus</name>
    <name type="synonym">Umbelopsis isabellina</name>
    <dbReference type="NCBI Taxonomy" id="91625"/>
    <lineage>
        <taxon>Eukaryota</taxon>
        <taxon>Fungi</taxon>
        <taxon>Fungi incertae sedis</taxon>
        <taxon>Mucoromycota</taxon>
        <taxon>Mucoromycotina</taxon>
        <taxon>Umbelopsidomycetes</taxon>
        <taxon>Umbelopsidales</taxon>
        <taxon>Umbelopsidaceae</taxon>
        <taxon>Umbelopsis</taxon>
    </lineage>
</organism>
<dbReference type="FunFam" id="3.30.160.60:FF:000446">
    <property type="entry name" value="Zinc finger protein"/>
    <property type="match status" value="2"/>
</dbReference>
<dbReference type="SMART" id="SM00355">
    <property type="entry name" value="ZnF_C2H2"/>
    <property type="match status" value="3"/>
</dbReference>
<dbReference type="PROSITE" id="PS50157">
    <property type="entry name" value="ZINC_FINGER_C2H2_2"/>
    <property type="match status" value="3"/>
</dbReference>
<evidence type="ECO:0000256" key="4">
    <source>
        <dbReference type="ARBA" id="ARBA00022833"/>
    </source>
</evidence>
<dbReference type="GO" id="GO:0000978">
    <property type="term" value="F:RNA polymerase II cis-regulatory region sequence-specific DNA binding"/>
    <property type="evidence" value="ECO:0007669"/>
    <property type="project" value="TreeGrafter"/>
</dbReference>
<name>A0A8H7Q1N7_MORIS</name>
<dbReference type="PANTHER" id="PTHR14003:SF22">
    <property type="entry name" value="FINGER DOMAIN PROTEIN, PUTATIVE (AFU_ORTHOLOGUE AFUA_4G11480)-RELATED"/>
    <property type="match status" value="1"/>
</dbReference>
<dbReference type="PROSITE" id="PS00028">
    <property type="entry name" value="ZINC_FINGER_C2H2_1"/>
    <property type="match status" value="2"/>
</dbReference>
<dbReference type="GO" id="GO:0000785">
    <property type="term" value="C:chromatin"/>
    <property type="evidence" value="ECO:0007669"/>
    <property type="project" value="TreeGrafter"/>
</dbReference>
<feature type="compositionally biased region" description="Low complexity" evidence="6">
    <location>
        <begin position="211"/>
        <end position="223"/>
    </location>
</feature>
<proteinExistence type="predicted"/>
<evidence type="ECO:0000256" key="1">
    <source>
        <dbReference type="ARBA" id="ARBA00022723"/>
    </source>
</evidence>
<reference evidence="8" key="1">
    <citation type="submission" date="2020-12" db="EMBL/GenBank/DDBJ databases">
        <title>Metabolic potential, ecology and presence of endohyphal bacteria is reflected in genomic diversity of Mucoromycotina.</title>
        <authorList>
            <person name="Muszewska A."/>
            <person name="Okrasinska A."/>
            <person name="Steczkiewicz K."/>
            <person name="Drgas O."/>
            <person name="Orlowska M."/>
            <person name="Perlinska-Lenart U."/>
            <person name="Aleksandrzak-Piekarczyk T."/>
            <person name="Szatraj K."/>
            <person name="Zielenkiewicz U."/>
            <person name="Pilsyk S."/>
            <person name="Malc E."/>
            <person name="Mieczkowski P."/>
            <person name="Kruszewska J.S."/>
            <person name="Biernat P."/>
            <person name="Pawlowska J."/>
        </authorList>
    </citation>
    <scope>NUCLEOTIDE SEQUENCE</scope>
    <source>
        <strain evidence="8">WA0000067209</strain>
    </source>
</reference>
<dbReference type="FunFam" id="3.30.160.60:FF:000125">
    <property type="entry name" value="Putative zinc finger protein 143"/>
    <property type="match status" value="1"/>
</dbReference>
<feature type="region of interest" description="Disordered" evidence="6">
    <location>
        <begin position="204"/>
        <end position="228"/>
    </location>
</feature>
<dbReference type="InterPro" id="IPR036236">
    <property type="entry name" value="Znf_C2H2_sf"/>
</dbReference>
<dbReference type="EMBL" id="JAEPQZ010000003">
    <property type="protein sequence ID" value="KAG2183675.1"/>
    <property type="molecule type" value="Genomic_DNA"/>
</dbReference>
<accession>A0A8H7Q1N7</accession>
<evidence type="ECO:0000256" key="2">
    <source>
        <dbReference type="ARBA" id="ARBA00022737"/>
    </source>
</evidence>
<dbReference type="GO" id="GO:0008270">
    <property type="term" value="F:zinc ion binding"/>
    <property type="evidence" value="ECO:0007669"/>
    <property type="project" value="UniProtKB-KW"/>
</dbReference>
<comment type="caution">
    <text evidence="8">The sequence shown here is derived from an EMBL/GenBank/DDBJ whole genome shotgun (WGS) entry which is preliminary data.</text>
</comment>
<evidence type="ECO:0000256" key="6">
    <source>
        <dbReference type="SAM" id="MobiDB-lite"/>
    </source>
</evidence>
<keyword evidence="3 5" id="KW-0863">Zinc-finger</keyword>
<dbReference type="AlphaFoldDB" id="A0A8H7Q1N7"/>
<dbReference type="GO" id="GO:0005667">
    <property type="term" value="C:transcription regulator complex"/>
    <property type="evidence" value="ECO:0007669"/>
    <property type="project" value="TreeGrafter"/>
</dbReference>
<dbReference type="InterPro" id="IPR013087">
    <property type="entry name" value="Znf_C2H2_type"/>
</dbReference>